<dbReference type="EMBL" id="HM021799">
    <property type="protein sequence ID" value="ADG28978.1"/>
    <property type="molecule type" value="Genomic_DNA"/>
</dbReference>
<name>E0YE02_OSMCI</name>
<feature type="non-terminal residue" evidence="1">
    <location>
        <position position="36"/>
    </location>
</feature>
<evidence type="ECO:0000313" key="1">
    <source>
        <dbReference type="EMBL" id="ADG28978.1"/>
    </source>
</evidence>
<dbReference type="AlphaFoldDB" id="E0YE02"/>
<geneLocation type="chloroplast" evidence="1"/>
<accession>E0YE02</accession>
<keyword evidence="1" id="KW-0150">Chloroplast</keyword>
<gene>
    <name evidence="1" type="primary">rpoB</name>
</gene>
<organism evidence="1">
    <name type="scientific">Osmundastrum cinnamomeum</name>
    <name type="common">Cinnamon fern</name>
    <name type="synonym">Osmunda cinnamomea</name>
    <dbReference type="NCBI Taxonomy" id="3284"/>
    <lineage>
        <taxon>Eukaryota</taxon>
        <taxon>Viridiplantae</taxon>
        <taxon>Streptophyta</taxon>
        <taxon>Embryophyta</taxon>
        <taxon>Tracheophyta</taxon>
        <taxon>Polypodiopsida</taxon>
        <taxon>Polypodiidae</taxon>
        <taxon>Osmundales</taxon>
        <taxon>Osmundaceae</taxon>
        <taxon>Osmundastrum</taxon>
    </lineage>
</organism>
<keyword evidence="1" id="KW-0934">Plastid</keyword>
<sequence length="36" mass="4229">RNPNIKLNLDVPETEHYSLPQDISAAVDYSIEMRLW</sequence>
<proteinExistence type="predicted"/>
<feature type="non-terminal residue" evidence="1">
    <location>
        <position position="1"/>
    </location>
</feature>
<protein>
    <submittedName>
        <fullName evidence="1">RNA polymerase beta subunit</fullName>
    </submittedName>
</protein>
<reference evidence="1" key="1">
    <citation type="journal article" date="2010" name="Genome">
        <title>The evolution of chloroplast genome structure in ferns.</title>
        <authorList>
            <person name="Wolf P.G."/>
            <person name="Roper J.M."/>
            <person name="Duffy A.M."/>
        </authorList>
    </citation>
    <scope>NUCLEOTIDE SEQUENCE</scope>
</reference>